<dbReference type="Pfam" id="PF14903">
    <property type="entry name" value="WG_beta_rep"/>
    <property type="match status" value="5"/>
</dbReference>
<evidence type="ECO:0000313" key="3">
    <source>
        <dbReference type="Proteomes" id="UP000694308"/>
    </source>
</evidence>
<evidence type="ECO:0000259" key="1">
    <source>
        <dbReference type="Pfam" id="PF11738"/>
    </source>
</evidence>
<organism evidence="2 3">
    <name type="scientific">Clostridium thailandense</name>
    <dbReference type="NCBI Taxonomy" id="2794346"/>
    <lineage>
        <taxon>Bacteria</taxon>
        <taxon>Bacillati</taxon>
        <taxon>Bacillota</taxon>
        <taxon>Clostridia</taxon>
        <taxon>Eubacteriales</taxon>
        <taxon>Clostridiaceae</taxon>
        <taxon>Clostridium</taxon>
    </lineage>
</organism>
<protein>
    <submittedName>
        <fullName evidence="2">WG repeat-containing protein</fullName>
    </submittedName>
</protein>
<accession>A0A949TNI7</accession>
<name>A0A949TNI7_9CLOT</name>
<dbReference type="Pfam" id="PF11738">
    <property type="entry name" value="DUF3298"/>
    <property type="match status" value="1"/>
</dbReference>
<dbReference type="InterPro" id="IPR032774">
    <property type="entry name" value="WG_beta_rep"/>
</dbReference>
<dbReference type="RefSeq" id="WP_218319567.1">
    <property type="nucleotide sequence ID" value="NZ_JAEEGC010000026.1"/>
</dbReference>
<comment type="caution">
    <text evidence="2">The sequence shown here is derived from an EMBL/GenBank/DDBJ whole genome shotgun (WGS) entry which is preliminary data.</text>
</comment>
<dbReference type="PANTHER" id="PTHR37841:SF1">
    <property type="entry name" value="DUF3298 DOMAIN-CONTAINING PROTEIN"/>
    <property type="match status" value="1"/>
</dbReference>
<dbReference type="InterPro" id="IPR021729">
    <property type="entry name" value="DUF3298"/>
</dbReference>
<dbReference type="EMBL" id="JAEEGC010000026">
    <property type="protein sequence ID" value="MBV7272532.1"/>
    <property type="molecule type" value="Genomic_DNA"/>
</dbReference>
<dbReference type="Proteomes" id="UP000694308">
    <property type="component" value="Unassembled WGS sequence"/>
</dbReference>
<keyword evidence="3" id="KW-1185">Reference proteome</keyword>
<feature type="domain" description="DUF3298" evidence="1">
    <location>
        <begin position="605"/>
        <end position="679"/>
    </location>
</feature>
<dbReference type="PANTHER" id="PTHR37841">
    <property type="entry name" value="GLR2918 PROTEIN"/>
    <property type="match status" value="1"/>
</dbReference>
<proteinExistence type="predicted"/>
<sequence>MDFRNSKIEKFFSILLPFGAEIITYLKQSVRLGDLDGDGKFEAVVAYTFMGKQYLSIFKKQGYYWYNIGHTPGKIYRIYDFHLRDCTGDGKKDIIVKWKIDDMWYELNVWTWMDGTLKKVVNKKEPFNVPRKKIELYPASRREIEGVRYGYIDSSGKLIIPIKFDSAEDFQENGLAIVRINDKAGAIDEFGNYVIQPKYSDIQGFKEKRAIVTDNQKYKVIDESGKELFENDNFISEFYNGRALFSIVEKGDQWKYGYINLQGKVVVPPQFLSAGNFSNGRAVVQLENEKYGVIDLNGKILKTFPYEQVTDISEGRLFFKEKIDGKFGLMDENGQIIVAPKYGSVESFKNGTAIVGEGDTIIKFGVINRNGEYTIQPKYNRIDFLGEDRFAVGIPIKDEANYMPSKYAISDSKGKVLTGFIYYGVSEYKNNLASVYDNKFTYFIDKQGKRVDSLPKVEGSGTLTLLDNIIKANVDYRLSYYDKAGKLIWRQNTEVPLNNGYILNEEKYKPNRDYLVYYPQLSGAKDKNKERIINDELKKLSNLKDVGSEQLDYSYLGGFDITFYKKDLLVLELWGYNYPFGAAHGMPTQIYVHINLKNGDFYELKDLFKKNSNYVKRLSDIIQKQIDKKGEELGIWKDQYEGIKPNQPFYVTEDALHIYFDPYEIAPYSSGFVTFDIPFTEIMDIIDTKGGFWRAFH</sequence>
<evidence type="ECO:0000313" key="2">
    <source>
        <dbReference type="EMBL" id="MBV7272532.1"/>
    </source>
</evidence>
<reference evidence="2" key="1">
    <citation type="submission" date="2020-12" db="EMBL/GenBank/DDBJ databases">
        <title>Clostridium thailandense sp. nov., a novel acetogenic bacterium isolated from peat land soil in Thailand.</title>
        <authorList>
            <person name="Chaikitkaew S."/>
            <person name="Birkeland N.K."/>
        </authorList>
    </citation>
    <scope>NUCLEOTIDE SEQUENCE</scope>
    <source>
        <strain evidence="2">PL3</strain>
    </source>
</reference>
<gene>
    <name evidence="2" type="ORF">I6U48_06325</name>
</gene>
<dbReference type="AlphaFoldDB" id="A0A949TNI7"/>